<keyword evidence="10" id="KW-0862">Zinc</keyword>
<dbReference type="FunFam" id="3.30.40.10:FF:000287">
    <property type="entry name" value="RING finger membrane protein"/>
    <property type="match status" value="1"/>
</dbReference>
<dbReference type="SMART" id="SM00744">
    <property type="entry name" value="RINGv"/>
    <property type="match status" value="1"/>
</dbReference>
<dbReference type="InterPro" id="IPR056521">
    <property type="entry name" value="MARCHF6-like_C"/>
</dbReference>
<evidence type="ECO:0000256" key="11">
    <source>
        <dbReference type="ARBA" id="ARBA00022989"/>
    </source>
</evidence>
<keyword evidence="6 13" id="KW-0812">Transmembrane</keyword>
<evidence type="ECO:0000256" key="12">
    <source>
        <dbReference type="ARBA" id="ARBA00023136"/>
    </source>
</evidence>
<gene>
    <name evidence="15" type="ORF">EVEC_LOCUS2070</name>
</gene>
<feature type="transmembrane region" description="Helical" evidence="13">
    <location>
        <begin position="580"/>
        <end position="602"/>
    </location>
</feature>
<feature type="transmembrane region" description="Helical" evidence="13">
    <location>
        <begin position="622"/>
        <end position="640"/>
    </location>
</feature>
<evidence type="ECO:0000256" key="10">
    <source>
        <dbReference type="ARBA" id="ARBA00022833"/>
    </source>
</evidence>
<evidence type="ECO:0000256" key="5">
    <source>
        <dbReference type="ARBA" id="ARBA00022679"/>
    </source>
</evidence>
<dbReference type="GO" id="GO:0036503">
    <property type="term" value="P:ERAD pathway"/>
    <property type="evidence" value="ECO:0007669"/>
    <property type="project" value="TreeGrafter"/>
</dbReference>
<evidence type="ECO:0000256" key="9">
    <source>
        <dbReference type="ARBA" id="ARBA00022786"/>
    </source>
</evidence>
<reference evidence="15 16" key="2">
    <citation type="submission" date="2018-10" db="EMBL/GenBank/DDBJ databases">
        <authorList>
            <consortium name="Pathogen Informatics"/>
        </authorList>
    </citation>
    <scope>NUCLEOTIDE SEQUENCE [LARGE SCALE GENOMIC DNA]</scope>
</reference>
<name>A0A0N4UXT6_ENTVE</name>
<feature type="transmembrane region" description="Helical" evidence="13">
    <location>
        <begin position="117"/>
        <end position="137"/>
    </location>
</feature>
<comment type="pathway">
    <text evidence="3">Protein modification; protein ubiquitination.</text>
</comment>
<feature type="transmembrane region" description="Helical" evidence="13">
    <location>
        <begin position="480"/>
        <end position="498"/>
    </location>
</feature>
<dbReference type="Gene3D" id="3.30.40.10">
    <property type="entry name" value="Zinc/RING finger domain, C3HC4 (zinc finger)"/>
    <property type="match status" value="1"/>
</dbReference>
<dbReference type="PROSITE" id="PS51292">
    <property type="entry name" value="ZF_RING_CH"/>
    <property type="match status" value="1"/>
</dbReference>
<keyword evidence="9" id="KW-0833">Ubl conjugation pathway</keyword>
<dbReference type="OrthoDB" id="264354at2759"/>
<evidence type="ECO:0000256" key="4">
    <source>
        <dbReference type="ARBA" id="ARBA00012483"/>
    </source>
</evidence>
<comment type="subcellular location">
    <subcellularLocation>
        <location evidence="2">Membrane</location>
        <topology evidence="2">Multi-pass membrane protein</topology>
    </subcellularLocation>
</comment>
<feature type="transmembrane region" description="Helical" evidence="13">
    <location>
        <begin position="442"/>
        <end position="468"/>
    </location>
</feature>
<dbReference type="InterPro" id="IPR011016">
    <property type="entry name" value="Znf_RING-CH"/>
</dbReference>
<feature type="transmembrane region" description="Helical" evidence="13">
    <location>
        <begin position="90"/>
        <end position="110"/>
    </location>
</feature>
<keyword evidence="12 13" id="KW-0472">Membrane</keyword>
<feature type="transmembrane region" description="Helical" evidence="13">
    <location>
        <begin position="380"/>
        <end position="400"/>
    </location>
</feature>
<feature type="transmembrane region" description="Helical" evidence="13">
    <location>
        <begin position="725"/>
        <end position="748"/>
    </location>
</feature>
<evidence type="ECO:0000313" key="16">
    <source>
        <dbReference type="Proteomes" id="UP000274131"/>
    </source>
</evidence>
<evidence type="ECO:0000256" key="2">
    <source>
        <dbReference type="ARBA" id="ARBA00004141"/>
    </source>
</evidence>
<feature type="transmembrane region" description="Helical" evidence="13">
    <location>
        <begin position="333"/>
        <end position="352"/>
    </location>
</feature>
<dbReference type="SUPFAM" id="SSF57850">
    <property type="entry name" value="RING/U-box"/>
    <property type="match status" value="1"/>
</dbReference>
<organism evidence="17">
    <name type="scientific">Enterobius vermicularis</name>
    <name type="common">Human pinworm</name>
    <dbReference type="NCBI Taxonomy" id="51028"/>
    <lineage>
        <taxon>Eukaryota</taxon>
        <taxon>Metazoa</taxon>
        <taxon>Ecdysozoa</taxon>
        <taxon>Nematoda</taxon>
        <taxon>Chromadorea</taxon>
        <taxon>Rhabditida</taxon>
        <taxon>Spirurina</taxon>
        <taxon>Oxyuridomorpha</taxon>
        <taxon>Oxyuroidea</taxon>
        <taxon>Oxyuridae</taxon>
        <taxon>Enterobius</taxon>
    </lineage>
</organism>
<dbReference type="PANTHER" id="PTHR13145:SF0">
    <property type="entry name" value="E3 UBIQUITIN-PROTEIN LIGASE MARCHF6"/>
    <property type="match status" value="1"/>
</dbReference>
<feature type="domain" description="RING-CH-type" evidence="14">
    <location>
        <begin position="15"/>
        <end position="74"/>
    </location>
</feature>
<keyword evidence="11 13" id="KW-1133">Transmembrane helix</keyword>
<dbReference type="CDD" id="cd16702">
    <property type="entry name" value="RING_CH-C4HC3_MARCH6"/>
    <property type="match status" value="1"/>
</dbReference>
<reference evidence="17" key="1">
    <citation type="submission" date="2016-04" db="UniProtKB">
        <authorList>
            <consortium name="WormBaseParasite"/>
        </authorList>
    </citation>
    <scope>IDENTIFICATION</scope>
</reference>
<feature type="transmembrane region" description="Helical" evidence="13">
    <location>
        <begin position="760"/>
        <end position="781"/>
    </location>
</feature>
<keyword evidence="8" id="KW-0863">Zinc-finger</keyword>
<dbReference type="STRING" id="51028.A0A0N4UXT6"/>
<accession>A0A0N4UXT6</accession>
<proteinExistence type="predicted"/>
<evidence type="ECO:0000313" key="15">
    <source>
        <dbReference type="EMBL" id="VDD86927.1"/>
    </source>
</evidence>
<evidence type="ECO:0000256" key="13">
    <source>
        <dbReference type="SAM" id="Phobius"/>
    </source>
</evidence>
<dbReference type="EC" id="2.3.2.27" evidence="4"/>
<feature type="transmembrane region" description="Helical" evidence="13">
    <location>
        <begin position="258"/>
        <end position="281"/>
    </location>
</feature>
<feature type="transmembrane region" description="Helical" evidence="13">
    <location>
        <begin position="301"/>
        <end position="321"/>
    </location>
</feature>
<evidence type="ECO:0000256" key="3">
    <source>
        <dbReference type="ARBA" id="ARBA00004906"/>
    </source>
</evidence>
<dbReference type="EMBL" id="UXUI01007313">
    <property type="protein sequence ID" value="VDD86927.1"/>
    <property type="molecule type" value="Genomic_DNA"/>
</dbReference>
<dbReference type="GO" id="GO:0005789">
    <property type="term" value="C:endoplasmic reticulum membrane"/>
    <property type="evidence" value="ECO:0007669"/>
    <property type="project" value="TreeGrafter"/>
</dbReference>
<dbReference type="Proteomes" id="UP000274131">
    <property type="component" value="Unassembled WGS sequence"/>
</dbReference>
<dbReference type="Pfam" id="PF12906">
    <property type="entry name" value="RINGv"/>
    <property type="match status" value="1"/>
</dbReference>
<evidence type="ECO:0000259" key="14">
    <source>
        <dbReference type="PROSITE" id="PS51292"/>
    </source>
</evidence>
<dbReference type="GO" id="GO:0008270">
    <property type="term" value="F:zinc ion binding"/>
    <property type="evidence" value="ECO:0007669"/>
    <property type="project" value="UniProtKB-KW"/>
</dbReference>
<comment type="catalytic activity">
    <reaction evidence="1">
        <text>S-ubiquitinyl-[E2 ubiquitin-conjugating enzyme]-L-cysteine + [acceptor protein]-L-lysine = [E2 ubiquitin-conjugating enzyme]-L-cysteine + N(6)-ubiquitinyl-[acceptor protein]-L-lysine.</text>
        <dbReference type="EC" id="2.3.2.27"/>
    </reaction>
</comment>
<evidence type="ECO:0000256" key="6">
    <source>
        <dbReference type="ARBA" id="ARBA00022692"/>
    </source>
</evidence>
<evidence type="ECO:0000313" key="17">
    <source>
        <dbReference type="WBParaSite" id="EVEC_0000236201-mRNA-1"/>
    </source>
</evidence>
<feature type="transmembrane region" description="Helical" evidence="13">
    <location>
        <begin position="143"/>
        <end position="167"/>
    </location>
</feature>
<evidence type="ECO:0000256" key="8">
    <source>
        <dbReference type="ARBA" id="ARBA00022771"/>
    </source>
</evidence>
<dbReference type="WBParaSite" id="EVEC_0000236201-mRNA-1">
    <property type="protein sequence ID" value="EVEC_0000236201-mRNA-1"/>
    <property type="gene ID" value="EVEC_0000236201"/>
</dbReference>
<dbReference type="InterPro" id="IPR013083">
    <property type="entry name" value="Znf_RING/FYVE/PHD"/>
</dbReference>
<evidence type="ECO:0000256" key="7">
    <source>
        <dbReference type="ARBA" id="ARBA00022723"/>
    </source>
</evidence>
<keyword evidence="5" id="KW-0808">Transferase</keyword>
<feature type="transmembrane region" description="Helical" evidence="13">
    <location>
        <begin position="647"/>
        <end position="666"/>
    </location>
</feature>
<sequence length="827" mass="94044">PDASNSPPRVTTSNEESDTADICRVCRSAGEAALYHPCLCTGSIKYVHQECLLEWLKYSKKEVCELCSHKYSFQPIYRSDMPSSLPFSEIVKGITWAIYALVFIAWLGVVPLTAMRIYRTIFAATSVADIFALPFHLFSMENILFDCFKGCFIVSIFLCTFISLVWLREQINNGGPQEWLNLETPESNQGEGVRLNNGAPNVFEDLERRGGNLAGRIVEEGQGDVAVQEQGDADNWRDWERVADELTWQRLLGLDGSLLFLEHVFWVIALNAIFTLCFAFLPFHLGNTALKFFGFYSSITYFPTPIAILLGYVIVSFAVVYRMLGMCYLMLKVFLLMLVEIGFFPVICGWWLDVCSLPLFATTLTRRMIAFTESPYTSVFMHWLFGMVYVFYSSSFVLILREVLRPGVLWFLRNLNDPDFNPIQEMIDLPVARHMRRLIASICLFFTTIILVVYVPLCIISRFFPFVLPFNFTLASETPLGELSVELLVLQIVLPALLEQTHARNLLKVIVLLWCKFFGRLLSLEHYLLPEENASNPPRPVQLPPADGGGLAAQHQALLHVREPQGPQSYSKPKLFGIRIFAILVALSVTSVCFSTVFYVVPATLGRYLFLKVAGLSNVHEFYTVLIGMYVCFLALKSVLAVVLPVLVVIPLLTGMCFQLSVINALRISNFQSALFFPWQHWAMGILQWKLFCALVAMGPEWWLKIVFNRDGIRGLRLTYLYEKLVAPILASLSLFLSVPYVFCGIIARVAGLTYEEHAYITRLSYPCILFLMLSVQFLYWQCTKIKALELKIRNDKYLVQTRLVNYERKENVQEQGTILSSDALVL</sequence>
<dbReference type="GO" id="GO:0061630">
    <property type="term" value="F:ubiquitin protein ligase activity"/>
    <property type="evidence" value="ECO:0007669"/>
    <property type="project" value="UniProtKB-EC"/>
</dbReference>
<evidence type="ECO:0000256" key="1">
    <source>
        <dbReference type="ARBA" id="ARBA00000900"/>
    </source>
</evidence>
<keyword evidence="7" id="KW-0479">Metal-binding</keyword>
<keyword evidence="16" id="KW-1185">Reference proteome</keyword>
<dbReference type="PANTHER" id="PTHR13145">
    <property type="entry name" value="SSM4 PROTEIN"/>
    <property type="match status" value="1"/>
</dbReference>
<dbReference type="AlphaFoldDB" id="A0A0N4UXT6"/>
<dbReference type="Pfam" id="PF23113">
    <property type="entry name" value="MARCHF6_C"/>
    <property type="match status" value="1"/>
</dbReference>
<protein>
    <recommendedName>
        <fullName evidence="4">RING-type E3 ubiquitin transferase</fullName>
        <ecNumber evidence="4">2.3.2.27</ecNumber>
    </recommendedName>
</protein>